<feature type="transmembrane region" description="Helical" evidence="8">
    <location>
        <begin position="223"/>
        <end position="252"/>
    </location>
</feature>
<comment type="similarity">
    <text evidence="2">Belongs to the binding-protein-dependent transport system permease family. FecCD subfamily.</text>
</comment>
<dbReference type="InterPro" id="IPR037294">
    <property type="entry name" value="ABC_BtuC-like"/>
</dbReference>
<gene>
    <name evidence="9" type="primary">yclO</name>
    <name evidence="9" type="ORF">GCM10022216_23640</name>
</gene>
<keyword evidence="7 8" id="KW-0472">Membrane</keyword>
<keyword evidence="5 8" id="KW-0812">Transmembrane</keyword>
<feature type="transmembrane region" description="Helical" evidence="8">
    <location>
        <begin position="71"/>
        <end position="90"/>
    </location>
</feature>
<feature type="transmembrane region" description="Helical" evidence="8">
    <location>
        <begin position="38"/>
        <end position="59"/>
    </location>
</feature>
<sequence length="317" mass="36139">MKASLKLSALILLLLGLIVLFMSYQVGWNNEYVLSRRAIRVGTMLVVGISVAFSSLIFQTISNNRILTPSIMGYESIFILFQTVIVFYYGDKAFKVISQEENFFYAIILMLLFSVLMYMIMFGKNKKGMYQLLLLGMVMGTLFQTMSQFLHVMIDPNEFSIIQNFMFVSFSKMNTSLLGIAAITLIGTIVYSSFYFRYLDVTALGKEHAINLGVNYDHMIKRFMLIISLLVSVSTALVGPITFLGILVSNLTYELFKTRKHRQMLWICALISCSCLLLGQFLVEHVLQFSTTVSIVINFIGGAYFMYLLWITRKKIS</sequence>
<evidence type="ECO:0000256" key="8">
    <source>
        <dbReference type="SAM" id="Phobius"/>
    </source>
</evidence>
<feature type="transmembrane region" description="Helical" evidence="8">
    <location>
        <begin position="129"/>
        <end position="154"/>
    </location>
</feature>
<dbReference type="InterPro" id="IPR000522">
    <property type="entry name" value="ABC_transptr_permease_BtuC"/>
</dbReference>
<keyword evidence="4" id="KW-1003">Cell membrane</keyword>
<keyword evidence="10" id="KW-1185">Reference proteome</keyword>
<evidence type="ECO:0000256" key="2">
    <source>
        <dbReference type="ARBA" id="ARBA00007935"/>
    </source>
</evidence>
<dbReference type="CDD" id="cd06550">
    <property type="entry name" value="TM_ABC_iron-siderophores_like"/>
    <property type="match status" value="1"/>
</dbReference>
<comment type="caution">
    <text evidence="9">The sequence shown here is derived from an EMBL/GenBank/DDBJ whole genome shotgun (WGS) entry which is preliminary data.</text>
</comment>
<evidence type="ECO:0000313" key="10">
    <source>
        <dbReference type="Proteomes" id="UP001500101"/>
    </source>
</evidence>
<protein>
    <submittedName>
        <fullName evidence="9">Petrobactin ABC transporter permease YclO</fullName>
    </submittedName>
</protein>
<dbReference type="EMBL" id="BAAAZI010000010">
    <property type="protein sequence ID" value="GAA4142556.1"/>
    <property type="molecule type" value="Genomic_DNA"/>
</dbReference>
<dbReference type="Pfam" id="PF01032">
    <property type="entry name" value="FecCD"/>
    <property type="match status" value="1"/>
</dbReference>
<evidence type="ECO:0000256" key="3">
    <source>
        <dbReference type="ARBA" id="ARBA00022448"/>
    </source>
</evidence>
<dbReference type="SUPFAM" id="SSF81345">
    <property type="entry name" value="ABC transporter involved in vitamin B12 uptake, BtuC"/>
    <property type="match status" value="1"/>
</dbReference>
<dbReference type="PANTHER" id="PTHR30472:SF19">
    <property type="entry name" value="PETROBACTIN IMPORT SYSTEM PERMEASE PROTEIN YCLO"/>
    <property type="match status" value="1"/>
</dbReference>
<evidence type="ECO:0000313" key="9">
    <source>
        <dbReference type="EMBL" id="GAA4142556.1"/>
    </source>
</evidence>
<accession>A0ABP7YWR8</accession>
<evidence type="ECO:0000256" key="5">
    <source>
        <dbReference type="ARBA" id="ARBA00022692"/>
    </source>
</evidence>
<feature type="transmembrane region" description="Helical" evidence="8">
    <location>
        <begin position="102"/>
        <end position="123"/>
    </location>
</feature>
<feature type="transmembrane region" description="Helical" evidence="8">
    <location>
        <begin position="175"/>
        <end position="196"/>
    </location>
</feature>
<evidence type="ECO:0000256" key="7">
    <source>
        <dbReference type="ARBA" id="ARBA00023136"/>
    </source>
</evidence>
<feature type="transmembrane region" description="Helical" evidence="8">
    <location>
        <begin position="289"/>
        <end position="311"/>
    </location>
</feature>
<feature type="transmembrane region" description="Helical" evidence="8">
    <location>
        <begin position="264"/>
        <end position="283"/>
    </location>
</feature>
<reference evidence="10" key="1">
    <citation type="journal article" date="2019" name="Int. J. Syst. Evol. Microbiol.">
        <title>The Global Catalogue of Microorganisms (GCM) 10K type strain sequencing project: providing services to taxonomists for standard genome sequencing and annotation.</title>
        <authorList>
            <consortium name="The Broad Institute Genomics Platform"/>
            <consortium name="The Broad Institute Genome Sequencing Center for Infectious Disease"/>
            <person name="Wu L."/>
            <person name="Ma J."/>
        </authorList>
    </citation>
    <scope>NUCLEOTIDE SEQUENCE [LARGE SCALE GENOMIC DNA]</scope>
    <source>
        <strain evidence="10">JCM 16704</strain>
    </source>
</reference>
<evidence type="ECO:0000256" key="6">
    <source>
        <dbReference type="ARBA" id="ARBA00022989"/>
    </source>
</evidence>
<dbReference type="Gene3D" id="1.10.3470.10">
    <property type="entry name" value="ABC transporter involved in vitamin B12 uptake, BtuC"/>
    <property type="match status" value="1"/>
</dbReference>
<evidence type="ECO:0000256" key="4">
    <source>
        <dbReference type="ARBA" id="ARBA00022475"/>
    </source>
</evidence>
<dbReference type="PANTHER" id="PTHR30472">
    <property type="entry name" value="FERRIC ENTEROBACTIN TRANSPORT SYSTEM PERMEASE PROTEIN"/>
    <property type="match status" value="1"/>
</dbReference>
<dbReference type="RefSeq" id="WP_344674936.1">
    <property type="nucleotide sequence ID" value="NZ_BAAAZI010000010.1"/>
</dbReference>
<keyword evidence="6 8" id="KW-1133">Transmembrane helix</keyword>
<proteinExistence type="inferred from homology"/>
<comment type="subcellular location">
    <subcellularLocation>
        <location evidence="1">Cell membrane</location>
        <topology evidence="1">Multi-pass membrane protein</topology>
    </subcellularLocation>
</comment>
<feature type="transmembrane region" description="Helical" evidence="8">
    <location>
        <begin position="6"/>
        <end position="26"/>
    </location>
</feature>
<keyword evidence="3" id="KW-0813">Transport</keyword>
<dbReference type="Proteomes" id="UP001500101">
    <property type="component" value="Unassembled WGS sequence"/>
</dbReference>
<name>A0ABP7YWR8_9SPHI</name>
<organism evidence="9 10">
    <name type="scientific">Sphingobacterium kyonggiense</name>
    <dbReference type="NCBI Taxonomy" id="714075"/>
    <lineage>
        <taxon>Bacteria</taxon>
        <taxon>Pseudomonadati</taxon>
        <taxon>Bacteroidota</taxon>
        <taxon>Sphingobacteriia</taxon>
        <taxon>Sphingobacteriales</taxon>
        <taxon>Sphingobacteriaceae</taxon>
        <taxon>Sphingobacterium</taxon>
    </lineage>
</organism>
<evidence type="ECO:0000256" key="1">
    <source>
        <dbReference type="ARBA" id="ARBA00004651"/>
    </source>
</evidence>